<dbReference type="WBParaSite" id="ALUE_0000155801-mRNA-1">
    <property type="protein sequence ID" value="ALUE_0000155801-mRNA-1"/>
    <property type="gene ID" value="ALUE_0000155801"/>
</dbReference>
<organism evidence="1 2">
    <name type="scientific">Ascaris lumbricoides</name>
    <name type="common">Giant roundworm</name>
    <dbReference type="NCBI Taxonomy" id="6252"/>
    <lineage>
        <taxon>Eukaryota</taxon>
        <taxon>Metazoa</taxon>
        <taxon>Ecdysozoa</taxon>
        <taxon>Nematoda</taxon>
        <taxon>Chromadorea</taxon>
        <taxon>Rhabditida</taxon>
        <taxon>Spirurina</taxon>
        <taxon>Ascaridomorpha</taxon>
        <taxon>Ascaridoidea</taxon>
        <taxon>Ascarididae</taxon>
        <taxon>Ascaris</taxon>
    </lineage>
</organism>
<accession>A0A0M3HJ63</accession>
<reference evidence="2" key="1">
    <citation type="submission" date="2017-02" db="UniProtKB">
        <authorList>
            <consortium name="WormBaseParasite"/>
        </authorList>
    </citation>
    <scope>IDENTIFICATION</scope>
</reference>
<proteinExistence type="predicted"/>
<sequence>MLWKKEFFIVISEVMSVYYLKALYDRSVLDDATLQFFTSSTNSIFFLNFKFISYWSIENILQCSCIFDFFE</sequence>
<name>A0A0M3HJ63_ASCLU</name>
<keyword evidence="1" id="KW-1185">Reference proteome</keyword>
<evidence type="ECO:0000313" key="1">
    <source>
        <dbReference type="Proteomes" id="UP000036681"/>
    </source>
</evidence>
<dbReference type="Proteomes" id="UP000036681">
    <property type="component" value="Unplaced"/>
</dbReference>
<evidence type="ECO:0000313" key="2">
    <source>
        <dbReference type="WBParaSite" id="ALUE_0000155801-mRNA-1"/>
    </source>
</evidence>
<dbReference type="AlphaFoldDB" id="A0A0M3HJ63"/>
<protein>
    <submittedName>
        <fullName evidence="2">Uncharacterized protein</fullName>
    </submittedName>
</protein>